<organism evidence="1 2">
    <name type="scientific">Rhodopirellula baltica (strain DSM 10527 / NCIMB 13988 / SH1)</name>
    <dbReference type="NCBI Taxonomy" id="243090"/>
    <lineage>
        <taxon>Bacteria</taxon>
        <taxon>Pseudomonadati</taxon>
        <taxon>Planctomycetota</taxon>
        <taxon>Planctomycetia</taxon>
        <taxon>Pirellulales</taxon>
        <taxon>Pirellulaceae</taxon>
        <taxon>Rhodopirellula</taxon>
    </lineage>
</organism>
<reference evidence="1 2" key="1">
    <citation type="journal article" date="2003" name="Proc. Natl. Acad. Sci. U.S.A.">
        <title>Complete genome sequence of the marine planctomycete Pirellula sp. strain 1.</title>
        <authorList>
            <person name="Gloeckner F.O."/>
            <person name="Kube M."/>
            <person name="Bauer M."/>
            <person name="Teeling H."/>
            <person name="Lombardot T."/>
            <person name="Ludwig W."/>
            <person name="Gade D."/>
            <person name="Beck A."/>
            <person name="Borzym K."/>
            <person name="Heitmann K."/>
            <person name="Rabus R."/>
            <person name="Schlesner H."/>
            <person name="Amann R."/>
            <person name="Reinhardt R."/>
        </authorList>
    </citation>
    <scope>NUCLEOTIDE SEQUENCE [LARGE SCALE GENOMIC DNA]</scope>
    <source>
        <strain evidence="2">DSM 10527 / NCIMB 13988 / SH1</strain>
    </source>
</reference>
<dbReference type="Proteomes" id="UP000001025">
    <property type="component" value="Chromosome"/>
</dbReference>
<gene>
    <name evidence="1" type="ordered locus">RB4938</name>
</gene>
<keyword evidence="2" id="KW-1185">Reference proteome</keyword>
<sequence>MEHSRVKTLKNRKQTARKVVLTVFYGAFAMVDASCVTPKLCPNCLRACLRHFHLV</sequence>
<dbReference type="EMBL" id="BX294141">
    <property type="protein sequence ID" value="CAD78190.1"/>
    <property type="molecule type" value="Genomic_DNA"/>
</dbReference>
<dbReference type="EnsemblBacteria" id="CAD78190">
    <property type="protein sequence ID" value="CAD78190"/>
    <property type="gene ID" value="RB4938"/>
</dbReference>
<dbReference type="STRING" id="243090.RB4938"/>
<dbReference type="HOGENOM" id="CLU_3029372_0_0_0"/>
<proteinExistence type="predicted"/>
<evidence type="ECO:0000313" key="1">
    <source>
        <dbReference type="EMBL" id="CAD78190.1"/>
    </source>
</evidence>
<evidence type="ECO:0000313" key="2">
    <source>
        <dbReference type="Proteomes" id="UP000001025"/>
    </source>
</evidence>
<dbReference type="KEGG" id="rba:RB4938"/>
<dbReference type="InParanoid" id="Q7UGY9"/>
<protein>
    <submittedName>
        <fullName evidence="1">Uncharacterized protein</fullName>
    </submittedName>
</protein>
<accession>Q7UGY9</accession>
<dbReference type="AlphaFoldDB" id="Q7UGY9"/>
<name>Q7UGY9_RHOBA</name>